<sequence>MSEDEGGDENEENEENEGSSTFITAGNSSTSITPALKCQKLDIPACDQRKLSQEARCLKYREGLAAIDKLIASKKEHFDTGHNGLQASRARAIQSCLRMFLQGGDRRRTLTDASECAAESQGFAPKWGGRMVRSWVSHWIKSRDLPDSKHGCHSKVYSLLDDPEICTELRSYLQTNKWSMNPQKLSEFTKNKLLPDDAKKYLQNIVEKEMPNGLKKYMELELFPRIHVKVGKGISLRTAPQAHHGEKMSWVWQGEQPLKKKGAGRGLHQSDFICSTVGWLKEASKTLEYGKNYDGFWNGELFVKQPKEDFVPAFQNAHGPGYQALVMVDNSQGHSAYSEDALLSSRMNMNPGGKQAKLRNGWFMQNGIHITQEMNFPATHPEFPGQPKGMKQILIKRGLFQRNIAMHCDYTFKTLQDNMPKALESVSIQTIRKWEHRMQRWVSAYEGGMAAKDAQEHVRNFSSRKYASHRRIPESIATHFDH</sequence>
<evidence type="ECO:0000313" key="3">
    <source>
        <dbReference type="Proteomes" id="UP000054279"/>
    </source>
</evidence>
<feature type="region of interest" description="Disordered" evidence="1">
    <location>
        <begin position="1"/>
        <end position="28"/>
    </location>
</feature>
<dbReference type="AlphaFoldDB" id="A0A0C9UPQ3"/>
<evidence type="ECO:0000313" key="2">
    <source>
        <dbReference type="EMBL" id="KIJ30927.1"/>
    </source>
</evidence>
<reference evidence="2 3" key="1">
    <citation type="submission" date="2014-06" db="EMBL/GenBank/DDBJ databases">
        <title>Evolutionary Origins and Diversification of the Mycorrhizal Mutualists.</title>
        <authorList>
            <consortium name="DOE Joint Genome Institute"/>
            <consortium name="Mycorrhizal Genomics Consortium"/>
            <person name="Kohler A."/>
            <person name="Kuo A."/>
            <person name="Nagy L.G."/>
            <person name="Floudas D."/>
            <person name="Copeland A."/>
            <person name="Barry K.W."/>
            <person name="Cichocki N."/>
            <person name="Veneault-Fourrey C."/>
            <person name="LaButti K."/>
            <person name="Lindquist E.A."/>
            <person name="Lipzen A."/>
            <person name="Lundell T."/>
            <person name="Morin E."/>
            <person name="Murat C."/>
            <person name="Riley R."/>
            <person name="Ohm R."/>
            <person name="Sun H."/>
            <person name="Tunlid A."/>
            <person name="Henrissat B."/>
            <person name="Grigoriev I.V."/>
            <person name="Hibbett D.S."/>
            <person name="Martin F."/>
        </authorList>
    </citation>
    <scope>NUCLEOTIDE SEQUENCE [LARGE SCALE GENOMIC DNA]</scope>
    <source>
        <strain evidence="2 3">SS14</strain>
    </source>
</reference>
<dbReference type="Proteomes" id="UP000054279">
    <property type="component" value="Unassembled WGS sequence"/>
</dbReference>
<dbReference type="PANTHER" id="PTHR35871:SF1">
    <property type="entry name" value="CXC1-LIKE CYSTEINE CLUSTER ASSOCIATED WITH KDZ TRANSPOSASES DOMAIN-CONTAINING PROTEIN"/>
    <property type="match status" value="1"/>
</dbReference>
<proteinExistence type="predicted"/>
<keyword evidence="3" id="KW-1185">Reference proteome</keyword>
<dbReference type="HOGENOM" id="CLU_005726_2_4_1"/>
<dbReference type="PANTHER" id="PTHR35871">
    <property type="entry name" value="EXPRESSED PROTEIN"/>
    <property type="match status" value="1"/>
</dbReference>
<organism evidence="2 3">
    <name type="scientific">Sphaerobolus stellatus (strain SS14)</name>
    <dbReference type="NCBI Taxonomy" id="990650"/>
    <lineage>
        <taxon>Eukaryota</taxon>
        <taxon>Fungi</taxon>
        <taxon>Dikarya</taxon>
        <taxon>Basidiomycota</taxon>
        <taxon>Agaricomycotina</taxon>
        <taxon>Agaricomycetes</taxon>
        <taxon>Phallomycetidae</taxon>
        <taxon>Geastrales</taxon>
        <taxon>Sphaerobolaceae</taxon>
        <taxon>Sphaerobolus</taxon>
    </lineage>
</organism>
<evidence type="ECO:0008006" key="4">
    <source>
        <dbReference type="Google" id="ProtNLM"/>
    </source>
</evidence>
<name>A0A0C9UPQ3_SPHS4</name>
<protein>
    <recommendedName>
        <fullName evidence="4">DDE-1 domain-containing protein</fullName>
    </recommendedName>
</protein>
<dbReference type="OrthoDB" id="3218065at2759"/>
<evidence type="ECO:0000256" key="1">
    <source>
        <dbReference type="SAM" id="MobiDB-lite"/>
    </source>
</evidence>
<feature type="compositionally biased region" description="Acidic residues" evidence="1">
    <location>
        <begin position="1"/>
        <end position="17"/>
    </location>
</feature>
<dbReference type="EMBL" id="KN837251">
    <property type="protein sequence ID" value="KIJ30927.1"/>
    <property type="molecule type" value="Genomic_DNA"/>
</dbReference>
<accession>A0A0C9UPQ3</accession>
<gene>
    <name evidence="2" type="ORF">M422DRAFT_186485</name>
</gene>